<gene>
    <name evidence="1" type="ORF">HMPREF9336_02674</name>
</gene>
<dbReference type="HOGENOM" id="CLU_1685324_0_0_11"/>
<dbReference type="STRING" id="679197.HMPREF9336_02674"/>
<keyword evidence="2" id="KW-1185">Reference proteome</keyword>
<dbReference type="RefSeq" id="WP_021030414.1">
    <property type="nucleotide sequence ID" value="NZ_KI391953.1"/>
</dbReference>
<protein>
    <submittedName>
        <fullName evidence="1">Uncharacterized protein</fullName>
    </submittedName>
</protein>
<evidence type="ECO:0000313" key="1">
    <source>
        <dbReference type="EMBL" id="EFV12463.2"/>
    </source>
</evidence>
<evidence type="ECO:0000313" key="2">
    <source>
        <dbReference type="Proteomes" id="UP000004816"/>
    </source>
</evidence>
<dbReference type="Proteomes" id="UP000004816">
    <property type="component" value="Unassembled WGS sequence"/>
</dbReference>
<organism evidence="1 2">
    <name type="scientific">Segniliparus rugosus (strain ATCC BAA-974 / DSM 45345 / CCUG 50838 / CIP 108380 / JCM 13579 / CDC 945)</name>
    <dbReference type="NCBI Taxonomy" id="679197"/>
    <lineage>
        <taxon>Bacteria</taxon>
        <taxon>Bacillati</taxon>
        <taxon>Actinomycetota</taxon>
        <taxon>Actinomycetes</taxon>
        <taxon>Mycobacteriales</taxon>
        <taxon>Segniliparaceae</taxon>
        <taxon>Segniliparus</taxon>
    </lineage>
</organism>
<dbReference type="EMBL" id="ACZI02000002">
    <property type="protein sequence ID" value="EFV12463.2"/>
    <property type="molecule type" value="Genomic_DNA"/>
</dbReference>
<dbReference type="AlphaFoldDB" id="E5XT52"/>
<comment type="caution">
    <text evidence="1">The sequence shown here is derived from an EMBL/GenBank/DDBJ whole genome shotgun (WGS) entry which is preliminary data.</text>
</comment>
<name>E5XT52_SEGRC</name>
<reference evidence="1 2" key="1">
    <citation type="journal article" date="2011" name="Stand. Genomic Sci.">
        <title>High quality draft genome sequence of Segniliparus rugosus CDC 945(T)= (ATCC BAA-974(T)).</title>
        <authorList>
            <person name="Earl A.M."/>
            <person name="Desjardins C.A."/>
            <person name="Fitzgerald M.G."/>
            <person name="Arachchi H.M."/>
            <person name="Zeng Q."/>
            <person name="Mehta T."/>
            <person name="Griggs A."/>
            <person name="Birren B.W."/>
            <person name="Toney N.C."/>
            <person name="Carr J."/>
            <person name="Posey J."/>
            <person name="Butler W.R."/>
        </authorList>
    </citation>
    <scope>NUCLEOTIDE SEQUENCE [LARGE SCALE GENOMIC DNA]</scope>
    <source>
        <strain evidence="2">ATCC BAA-974 / DSM 45345 / CCUG 50838 / CIP 108380 / JCM 13579 / CDC 945</strain>
    </source>
</reference>
<proteinExistence type="predicted"/>
<accession>E5XT52</accession>
<sequence length="169" mass="19042">MSAFVVAKTHVDALVSALVGVCGYPHEWAGALGHKLWSENFRSVNYLYEEDEPTPVYDPELVDGPFDLVAALKAASCMDYQSCEHPEWKQSEAFALLELLRAEIFKLRPELGEKTTNSYGETCERWQTLPEAESALWEVEDARQVLRASDVYGSRPRDERTGTTWTAVP</sequence>
<dbReference type="OrthoDB" id="4578443at2"/>